<comment type="similarity">
    <text evidence="2 6">Belongs to the CDC50/LEM3 family.</text>
</comment>
<dbReference type="Pfam" id="PF03381">
    <property type="entry name" value="CDC50"/>
    <property type="match status" value="1"/>
</dbReference>
<feature type="region of interest" description="Disordered" evidence="7">
    <location>
        <begin position="1"/>
        <end position="22"/>
    </location>
</feature>
<comment type="caution">
    <text evidence="9">The sequence shown here is derived from an EMBL/GenBank/DDBJ whole genome shotgun (WGS) entry which is preliminary data.</text>
</comment>
<dbReference type="GO" id="GO:0005783">
    <property type="term" value="C:endoplasmic reticulum"/>
    <property type="evidence" value="ECO:0007669"/>
    <property type="project" value="TreeGrafter"/>
</dbReference>
<gene>
    <name evidence="9" type="ORF">GOMPHAMPRED_000634</name>
</gene>
<dbReference type="GO" id="GO:0005794">
    <property type="term" value="C:Golgi apparatus"/>
    <property type="evidence" value="ECO:0007669"/>
    <property type="project" value="TreeGrafter"/>
</dbReference>
<keyword evidence="4 8" id="KW-1133">Transmembrane helix</keyword>
<reference evidence="9" key="1">
    <citation type="submission" date="2021-03" db="EMBL/GenBank/DDBJ databases">
        <authorList>
            <person name="Tagirdzhanova G."/>
        </authorList>
    </citation>
    <scope>NUCLEOTIDE SEQUENCE</scope>
</reference>
<dbReference type="Proteomes" id="UP000664169">
    <property type="component" value="Unassembled WGS sequence"/>
</dbReference>
<dbReference type="GO" id="GO:0005886">
    <property type="term" value="C:plasma membrane"/>
    <property type="evidence" value="ECO:0007669"/>
    <property type="project" value="TreeGrafter"/>
</dbReference>
<dbReference type="InterPro" id="IPR005045">
    <property type="entry name" value="CDC50/LEM3_fam"/>
</dbReference>
<evidence type="ECO:0000256" key="2">
    <source>
        <dbReference type="ARBA" id="ARBA00009457"/>
    </source>
</evidence>
<dbReference type="GO" id="GO:0045332">
    <property type="term" value="P:phospholipid translocation"/>
    <property type="evidence" value="ECO:0007669"/>
    <property type="project" value="UniProtKB-UniRule"/>
</dbReference>
<organism evidence="9 10">
    <name type="scientific">Gomphillus americanus</name>
    <dbReference type="NCBI Taxonomy" id="1940652"/>
    <lineage>
        <taxon>Eukaryota</taxon>
        <taxon>Fungi</taxon>
        <taxon>Dikarya</taxon>
        <taxon>Ascomycota</taxon>
        <taxon>Pezizomycotina</taxon>
        <taxon>Lecanoromycetes</taxon>
        <taxon>OSLEUM clade</taxon>
        <taxon>Ostropomycetidae</taxon>
        <taxon>Ostropales</taxon>
        <taxon>Graphidaceae</taxon>
        <taxon>Gomphilloideae</taxon>
        <taxon>Gomphillus</taxon>
    </lineage>
</organism>
<accession>A0A8H3I1R7</accession>
<evidence type="ECO:0000256" key="8">
    <source>
        <dbReference type="SAM" id="Phobius"/>
    </source>
</evidence>
<keyword evidence="3 8" id="KW-0812">Transmembrane</keyword>
<evidence type="ECO:0000256" key="1">
    <source>
        <dbReference type="ARBA" id="ARBA00004141"/>
    </source>
</evidence>
<evidence type="ECO:0000256" key="5">
    <source>
        <dbReference type="ARBA" id="ARBA00023136"/>
    </source>
</evidence>
<keyword evidence="5 6" id="KW-0472">Membrane</keyword>
<feature type="transmembrane region" description="Helical" evidence="8">
    <location>
        <begin position="376"/>
        <end position="398"/>
    </location>
</feature>
<dbReference type="EMBL" id="CAJPDQ010000001">
    <property type="protein sequence ID" value="CAF9903925.1"/>
    <property type="molecule type" value="Genomic_DNA"/>
</dbReference>
<evidence type="ECO:0000256" key="4">
    <source>
        <dbReference type="ARBA" id="ARBA00022989"/>
    </source>
</evidence>
<dbReference type="OrthoDB" id="340608at2759"/>
<name>A0A8H3I1R7_9LECA</name>
<dbReference type="PIRSF" id="PIRSF015840">
    <property type="entry name" value="DUF284_TM_euk"/>
    <property type="match status" value="1"/>
</dbReference>
<evidence type="ECO:0000313" key="10">
    <source>
        <dbReference type="Proteomes" id="UP000664169"/>
    </source>
</evidence>
<sequence length="431" mass="47171">MSQTQTSSITGDEKKVKSRRPANTAFRQQRLKAWQPILTPKTVLPLFFIIGIVFAPVGGLLLWASSQVQELVIDYTDCGTLAPITKDPSSAITDGEIPSDNYSSYFKSGDLLPGQVPMWRQYNTTVAYKQGIFSPTNETGSFQVPNTRVCQIQFTIPNNIGPPVFLYYRLTNFFQNHRRYVKSYDSDQLLGQNPSPPAASCYPLDTSVLPTATASGASASQTQVYYPCGLVANSMFNDTILSPVVVSTGGTATNYSMTNTGIAWSSDANLYGTNSYKLDQIKPPPYWQARWANGSYSSDNPPPSLGKYEEFQVWMRTAGLPTFSKLARRNDSEVMQQGTYKIEVHDNFPAGIYGGTKSLVISTQSAMGGKNPNLGIAYLVVGGLCIILGTLFTIARFVKPRKLGDHTYLTWNNDQSSATATGVSRPGHDTA</sequence>
<dbReference type="AlphaFoldDB" id="A0A8H3I1R7"/>
<evidence type="ECO:0000256" key="7">
    <source>
        <dbReference type="SAM" id="MobiDB-lite"/>
    </source>
</evidence>
<feature type="compositionally biased region" description="Polar residues" evidence="7">
    <location>
        <begin position="1"/>
        <end position="10"/>
    </location>
</feature>
<evidence type="ECO:0000256" key="3">
    <source>
        <dbReference type="ARBA" id="ARBA00022692"/>
    </source>
</evidence>
<keyword evidence="10" id="KW-1185">Reference proteome</keyword>
<dbReference type="PANTHER" id="PTHR10926">
    <property type="entry name" value="CELL CYCLE CONTROL PROTEIN 50"/>
    <property type="match status" value="1"/>
</dbReference>
<dbReference type="PANTHER" id="PTHR10926:SF0">
    <property type="entry name" value="CDC50, ISOFORM A"/>
    <property type="match status" value="1"/>
</dbReference>
<protein>
    <submittedName>
        <fullName evidence="9">Uncharacterized protein</fullName>
    </submittedName>
</protein>
<feature type="transmembrane region" description="Helical" evidence="8">
    <location>
        <begin position="42"/>
        <end position="64"/>
    </location>
</feature>
<comment type="subcellular location">
    <subcellularLocation>
        <location evidence="1">Membrane</location>
        <topology evidence="1">Multi-pass membrane protein</topology>
    </subcellularLocation>
</comment>
<proteinExistence type="inferred from homology"/>
<evidence type="ECO:0000313" key="9">
    <source>
        <dbReference type="EMBL" id="CAF9903925.1"/>
    </source>
</evidence>
<evidence type="ECO:0000256" key="6">
    <source>
        <dbReference type="PIRNR" id="PIRNR015840"/>
    </source>
</evidence>